<gene>
    <name evidence="1" type="ORF">Tco_1123762</name>
</gene>
<evidence type="ECO:0008006" key="3">
    <source>
        <dbReference type="Google" id="ProtNLM"/>
    </source>
</evidence>
<evidence type="ECO:0000313" key="2">
    <source>
        <dbReference type="Proteomes" id="UP001151760"/>
    </source>
</evidence>
<keyword evidence="2" id="KW-1185">Reference proteome</keyword>
<comment type="caution">
    <text evidence="1">The sequence shown here is derived from an EMBL/GenBank/DDBJ whole genome shotgun (WGS) entry which is preliminary data.</text>
</comment>
<accession>A0ABQ5J489</accession>
<sequence>MQGHSLSYNTSSLVDRKYSSLALEDQSLDHLEIRLYDLMIKGKKGKYKLIWNRKKVCAKGFNESGKYKKTFISSGVGTGSMQVLHGFKFEVELLTDHTFKWRRFKSLTFNNTVACEVISKWKAGLKDDMDAWSDAEIWAAKGLLDKVKGNVLGIKIVKNQSGNTIRVSQSRFYNGKLVQTLLKGHSILSLEGSLSRDCDVEKNGKWSCIYVVGSHEYQMVCTRLDIGSADVGMLDKFDHGLQTDVQVFVDFDYAMRRSITIMAGYMTFTEAWKKEIWLKGLLTESRYELRLVAGIAIGTLVKGCSRSELLAQVKVVAYWF</sequence>
<protein>
    <recommendedName>
        <fullName evidence="3">Zinc finger, CCHC-type</fullName>
    </recommendedName>
</protein>
<proteinExistence type="predicted"/>
<reference evidence="1" key="1">
    <citation type="journal article" date="2022" name="Int. J. Mol. Sci.">
        <title>Draft Genome of Tanacetum Coccineum: Genomic Comparison of Closely Related Tanacetum-Family Plants.</title>
        <authorList>
            <person name="Yamashiro T."/>
            <person name="Shiraishi A."/>
            <person name="Nakayama K."/>
            <person name="Satake H."/>
        </authorList>
    </citation>
    <scope>NUCLEOTIDE SEQUENCE</scope>
</reference>
<reference evidence="1" key="2">
    <citation type="submission" date="2022-01" db="EMBL/GenBank/DDBJ databases">
        <authorList>
            <person name="Yamashiro T."/>
            <person name="Shiraishi A."/>
            <person name="Satake H."/>
            <person name="Nakayama K."/>
        </authorList>
    </citation>
    <scope>NUCLEOTIDE SEQUENCE</scope>
</reference>
<dbReference type="Proteomes" id="UP001151760">
    <property type="component" value="Unassembled WGS sequence"/>
</dbReference>
<organism evidence="1 2">
    <name type="scientific">Tanacetum coccineum</name>
    <dbReference type="NCBI Taxonomy" id="301880"/>
    <lineage>
        <taxon>Eukaryota</taxon>
        <taxon>Viridiplantae</taxon>
        <taxon>Streptophyta</taxon>
        <taxon>Embryophyta</taxon>
        <taxon>Tracheophyta</taxon>
        <taxon>Spermatophyta</taxon>
        <taxon>Magnoliopsida</taxon>
        <taxon>eudicotyledons</taxon>
        <taxon>Gunneridae</taxon>
        <taxon>Pentapetalae</taxon>
        <taxon>asterids</taxon>
        <taxon>campanulids</taxon>
        <taxon>Asterales</taxon>
        <taxon>Asteraceae</taxon>
        <taxon>Asteroideae</taxon>
        <taxon>Anthemideae</taxon>
        <taxon>Anthemidinae</taxon>
        <taxon>Tanacetum</taxon>
    </lineage>
</organism>
<dbReference type="EMBL" id="BQNB010021528">
    <property type="protein sequence ID" value="GJU07332.1"/>
    <property type="molecule type" value="Genomic_DNA"/>
</dbReference>
<name>A0ABQ5J489_9ASTR</name>
<evidence type="ECO:0000313" key="1">
    <source>
        <dbReference type="EMBL" id="GJU07332.1"/>
    </source>
</evidence>